<keyword evidence="9 10" id="KW-0998">Cell outer membrane</keyword>
<evidence type="ECO:0000256" key="11">
    <source>
        <dbReference type="RuleBase" id="RU003357"/>
    </source>
</evidence>
<dbReference type="Gene3D" id="2.170.130.10">
    <property type="entry name" value="TonB-dependent receptor, plug domain"/>
    <property type="match status" value="1"/>
</dbReference>
<dbReference type="STRING" id="671143.DAMO_1264"/>
<evidence type="ECO:0000256" key="8">
    <source>
        <dbReference type="ARBA" id="ARBA00023170"/>
    </source>
</evidence>
<protein>
    <submittedName>
        <fullName evidence="14">TonB-dependent receptor, plug</fullName>
    </submittedName>
</protein>
<dbReference type="InterPro" id="IPR036942">
    <property type="entry name" value="Beta-barrel_TonB_sf"/>
</dbReference>
<evidence type="ECO:0000313" key="14">
    <source>
        <dbReference type="EMBL" id="CBE68324.1"/>
    </source>
</evidence>
<evidence type="ECO:0000313" key="15">
    <source>
        <dbReference type="Proteomes" id="UP000006898"/>
    </source>
</evidence>
<evidence type="ECO:0000259" key="12">
    <source>
        <dbReference type="Pfam" id="PF00593"/>
    </source>
</evidence>
<dbReference type="KEGG" id="mox:DAMO_1264"/>
<dbReference type="PANTHER" id="PTHR30069:SF29">
    <property type="entry name" value="HEMOGLOBIN AND HEMOGLOBIN-HAPTOGLOBIN-BINDING PROTEIN 1-RELATED"/>
    <property type="match status" value="1"/>
</dbReference>
<dbReference type="GO" id="GO:0009279">
    <property type="term" value="C:cell outer membrane"/>
    <property type="evidence" value="ECO:0007669"/>
    <property type="project" value="UniProtKB-SubCell"/>
</dbReference>
<evidence type="ECO:0000256" key="4">
    <source>
        <dbReference type="ARBA" id="ARBA00022692"/>
    </source>
</evidence>
<dbReference type="SUPFAM" id="SSF56935">
    <property type="entry name" value="Porins"/>
    <property type="match status" value="1"/>
</dbReference>
<dbReference type="Proteomes" id="UP000006898">
    <property type="component" value="Chromosome"/>
</dbReference>
<dbReference type="InterPro" id="IPR012910">
    <property type="entry name" value="Plug_dom"/>
</dbReference>
<feature type="domain" description="TonB-dependent receptor-like beta-barrel" evidence="12">
    <location>
        <begin position="214"/>
        <end position="660"/>
    </location>
</feature>
<comment type="similarity">
    <text evidence="10 11">Belongs to the TonB-dependent receptor family.</text>
</comment>
<dbReference type="InterPro" id="IPR000531">
    <property type="entry name" value="Beta-barrel_TonB"/>
</dbReference>
<dbReference type="CDD" id="cd01347">
    <property type="entry name" value="ligand_gated_channel"/>
    <property type="match status" value="1"/>
</dbReference>
<evidence type="ECO:0000256" key="9">
    <source>
        <dbReference type="ARBA" id="ARBA00023237"/>
    </source>
</evidence>
<sequence>MTECKRLSRKRAGRRTILVSRPIAWAAWTFVLTWILIVGSAHTASAAVNHPGDLTELTLEQLMNVEITSVSKKEERLWESAAAVFVITGEDIRRAGVKSIPEALRLAPGLQVAQFGSNRWAISARGFNATFSNKLLVLIDGRSVYTPLFAGVFWDVQDTLLEDIDRIEVIRGPGGTLWGANAVNGVINVITKRAKATQGGYVEIGGGSEERGFVGTRYGGQVGEDLFYRGYFKYANHDNLVTATGHEGNDDWRTYRGGFRLDWEPSTRDTLTVQGDLYKGDFGQTLPVSSLSPPFTVSSDSRDDFAGGNVLTRWKHKMADRRETTLQFYYDRTHRDELLFHEIRDTVDLEFQYRFPIGTRHDLIWGIDTRVTIDDMNNSSSLVFTPTHRTDHLVSGFIQDQIALIPDRLTLTLGSKFEHNPYSGFEAQPNARLLYSPNEWNRVWAAISRAVRTPARFERDVRVNAAAFPGPGGLPVLVQTMGNSDFTSEELLAFELGYRVQPSEWLSVDLTGFYTIYDKLRTAEPGAPIPAMDATPPHVIQPFLFDNRMSGNTYGVEITSAWHPVSFWRLHLNYSYLKIDLHPDATSVEGTQDQRRSPRHQVQVRSLLDLPWHLQFDASAFFVDRLPKLEPTVPAYLRLDLRLGWRPTNAFELSLVGQNLLDNRHPEWGSIFGVPVRPLEVQRSVYVQASWRF</sequence>
<dbReference type="InterPro" id="IPR037066">
    <property type="entry name" value="Plug_dom_sf"/>
</dbReference>
<evidence type="ECO:0000256" key="7">
    <source>
        <dbReference type="ARBA" id="ARBA00023136"/>
    </source>
</evidence>
<comment type="subcellular location">
    <subcellularLocation>
        <location evidence="1 10">Cell outer membrane</location>
        <topology evidence="1 10">Multi-pass membrane protein</topology>
    </subcellularLocation>
</comment>
<keyword evidence="8 14" id="KW-0675">Receptor</keyword>
<evidence type="ECO:0000256" key="10">
    <source>
        <dbReference type="PROSITE-ProRule" id="PRU01360"/>
    </source>
</evidence>
<organism evidence="14 15">
    <name type="scientific">Methylomirabilis oxygeniifera</name>
    <dbReference type="NCBI Taxonomy" id="671143"/>
    <lineage>
        <taxon>Bacteria</taxon>
        <taxon>Candidatus Methylomirabilota</taxon>
        <taxon>Candidatus Methylomirabilia</taxon>
        <taxon>Candidatus Methylomirabilales</taxon>
        <taxon>Candidatus Methylomirabilaceae</taxon>
        <taxon>Candidatus Methylomirabilis</taxon>
    </lineage>
</organism>
<evidence type="ECO:0000256" key="1">
    <source>
        <dbReference type="ARBA" id="ARBA00004571"/>
    </source>
</evidence>
<gene>
    <name evidence="14" type="ORF">DAMO_1264</name>
</gene>
<evidence type="ECO:0000256" key="6">
    <source>
        <dbReference type="ARBA" id="ARBA00023077"/>
    </source>
</evidence>
<reference evidence="14 15" key="1">
    <citation type="journal article" date="2010" name="Nature">
        <title>Nitrite-driven anaerobic methane oxidation by oxygenic bacteria.</title>
        <authorList>
            <person name="Ettwig K.F."/>
            <person name="Butler M.K."/>
            <person name="Le Paslier D."/>
            <person name="Pelletier E."/>
            <person name="Mangenot S."/>
            <person name="Kuypers M.M.M."/>
            <person name="Schreiber F."/>
            <person name="Dutilh B.E."/>
            <person name="Zedelius J."/>
            <person name="de Beer D."/>
            <person name="Gloerich J."/>
            <person name="Wessels H.J.C.T."/>
            <person name="van Allen T."/>
            <person name="Luesken F."/>
            <person name="Wu M."/>
            <person name="van de Pas-Schoonen K.T."/>
            <person name="Op den Camp H.J.M."/>
            <person name="Janssen-Megens E.M."/>
            <person name="Francoijs K-J."/>
            <person name="Stunnenberg H."/>
            <person name="Weissenbach J."/>
            <person name="Jetten M.S.M."/>
            <person name="Strous M."/>
        </authorList>
    </citation>
    <scope>NUCLEOTIDE SEQUENCE [LARGE SCALE GENOMIC DNA]</scope>
</reference>
<evidence type="ECO:0000256" key="5">
    <source>
        <dbReference type="ARBA" id="ARBA00022729"/>
    </source>
</evidence>
<proteinExistence type="inferred from homology"/>
<keyword evidence="3 10" id="KW-1134">Transmembrane beta strand</keyword>
<dbReference type="InterPro" id="IPR039426">
    <property type="entry name" value="TonB-dep_rcpt-like"/>
</dbReference>
<dbReference type="Gene3D" id="2.40.170.20">
    <property type="entry name" value="TonB-dependent receptor, beta-barrel domain"/>
    <property type="match status" value="1"/>
</dbReference>
<evidence type="ECO:0000259" key="13">
    <source>
        <dbReference type="Pfam" id="PF07715"/>
    </source>
</evidence>
<dbReference type="PATRIC" id="fig|671143.5.peg.1108"/>
<evidence type="ECO:0000256" key="3">
    <source>
        <dbReference type="ARBA" id="ARBA00022452"/>
    </source>
</evidence>
<keyword evidence="2 10" id="KW-0813">Transport</keyword>
<dbReference type="HOGENOM" id="CLU_008287_16_0_0"/>
<dbReference type="GO" id="GO:0015344">
    <property type="term" value="F:siderophore uptake transmembrane transporter activity"/>
    <property type="evidence" value="ECO:0007669"/>
    <property type="project" value="TreeGrafter"/>
</dbReference>
<dbReference type="GO" id="GO:0044718">
    <property type="term" value="P:siderophore transmembrane transport"/>
    <property type="evidence" value="ECO:0007669"/>
    <property type="project" value="TreeGrafter"/>
</dbReference>
<dbReference type="PROSITE" id="PS52016">
    <property type="entry name" value="TONB_DEPENDENT_REC_3"/>
    <property type="match status" value="1"/>
</dbReference>
<dbReference type="AlphaFoldDB" id="D5MEZ5"/>
<accession>D5MEZ5</accession>
<dbReference type="Pfam" id="PF00593">
    <property type="entry name" value="TonB_dep_Rec_b-barrel"/>
    <property type="match status" value="1"/>
</dbReference>
<dbReference type="EMBL" id="FP565575">
    <property type="protein sequence ID" value="CBE68324.1"/>
    <property type="molecule type" value="Genomic_DNA"/>
</dbReference>
<keyword evidence="7 10" id="KW-0472">Membrane</keyword>
<dbReference type="Pfam" id="PF07715">
    <property type="entry name" value="Plug"/>
    <property type="match status" value="1"/>
</dbReference>
<feature type="domain" description="TonB-dependent receptor plug" evidence="13">
    <location>
        <begin position="79"/>
        <end position="186"/>
    </location>
</feature>
<keyword evidence="5" id="KW-0732">Signal</keyword>
<keyword evidence="6 11" id="KW-0798">TonB box</keyword>
<dbReference type="eggNOG" id="COG4771">
    <property type="taxonomic scope" value="Bacteria"/>
</dbReference>
<evidence type="ECO:0000256" key="2">
    <source>
        <dbReference type="ARBA" id="ARBA00022448"/>
    </source>
</evidence>
<dbReference type="PANTHER" id="PTHR30069">
    <property type="entry name" value="TONB-DEPENDENT OUTER MEMBRANE RECEPTOR"/>
    <property type="match status" value="1"/>
</dbReference>
<name>D5MEZ5_METO1</name>
<keyword evidence="4 10" id="KW-0812">Transmembrane</keyword>